<keyword evidence="2" id="KW-1185">Reference proteome</keyword>
<dbReference type="Proteomes" id="UP000234585">
    <property type="component" value="Unassembled WGS sequence"/>
</dbReference>
<accession>A0A2I2EZS5</accession>
<protein>
    <submittedName>
        <fullName evidence="1">Uncharacterized protein</fullName>
    </submittedName>
</protein>
<gene>
    <name evidence="1" type="ORF">BDW47DRAFT_129566</name>
</gene>
<dbReference type="AlphaFoldDB" id="A0A2I2EZS5"/>
<dbReference type="EMBL" id="KZ559192">
    <property type="protein sequence ID" value="PLB33877.1"/>
    <property type="molecule type" value="Genomic_DNA"/>
</dbReference>
<organism evidence="1 2">
    <name type="scientific">Aspergillus candidus</name>
    <dbReference type="NCBI Taxonomy" id="41067"/>
    <lineage>
        <taxon>Eukaryota</taxon>
        <taxon>Fungi</taxon>
        <taxon>Dikarya</taxon>
        <taxon>Ascomycota</taxon>
        <taxon>Pezizomycotina</taxon>
        <taxon>Eurotiomycetes</taxon>
        <taxon>Eurotiomycetidae</taxon>
        <taxon>Eurotiales</taxon>
        <taxon>Aspergillaceae</taxon>
        <taxon>Aspergillus</taxon>
        <taxon>Aspergillus subgen. Circumdati</taxon>
    </lineage>
</organism>
<sequence>MEISMKPARWWSFRAGEWRQEQQYTPVTSSQGSSGRTADPGILIRELVDGCELVVKLRDSETRGDSAG</sequence>
<evidence type="ECO:0000313" key="2">
    <source>
        <dbReference type="Proteomes" id="UP000234585"/>
    </source>
</evidence>
<proteinExistence type="predicted"/>
<evidence type="ECO:0000313" key="1">
    <source>
        <dbReference type="EMBL" id="PLB33877.1"/>
    </source>
</evidence>
<name>A0A2I2EZS5_ASPCN</name>
<dbReference type="RefSeq" id="XP_024667889.1">
    <property type="nucleotide sequence ID" value="XM_024817010.1"/>
</dbReference>
<dbReference type="GeneID" id="36524170"/>
<reference evidence="1 2" key="1">
    <citation type="submission" date="2017-12" db="EMBL/GenBank/DDBJ databases">
        <authorList>
            <consortium name="DOE Joint Genome Institute"/>
            <person name="Haridas S."/>
            <person name="Kjaerbolling I."/>
            <person name="Vesth T.C."/>
            <person name="Frisvad J.C."/>
            <person name="Nybo J.L."/>
            <person name="Theobald S."/>
            <person name="Kuo A."/>
            <person name="Bowyer P."/>
            <person name="Matsuda Y."/>
            <person name="Mondo S."/>
            <person name="Lyhne E.K."/>
            <person name="Kogle M.E."/>
            <person name="Clum A."/>
            <person name="Lipzen A."/>
            <person name="Salamov A."/>
            <person name="Ngan C.Y."/>
            <person name="Daum C."/>
            <person name="Chiniquy J."/>
            <person name="Barry K."/>
            <person name="LaButti K."/>
            <person name="Simmons B.A."/>
            <person name="Magnuson J.K."/>
            <person name="Mortensen U.H."/>
            <person name="Larsen T.O."/>
            <person name="Grigoriev I.V."/>
            <person name="Baker S.E."/>
            <person name="Andersen M.R."/>
            <person name="Nordberg H.P."/>
            <person name="Cantor M.N."/>
            <person name="Hua S.X."/>
        </authorList>
    </citation>
    <scope>NUCLEOTIDE SEQUENCE [LARGE SCALE GENOMIC DNA]</scope>
    <source>
        <strain evidence="1 2">CBS 102.13</strain>
    </source>
</reference>